<protein>
    <submittedName>
        <fullName evidence="3">DUF1917-domain-containing protein</fullName>
    </submittedName>
</protein>
<feature type="region of interest" description="Disordered" evidence="2">
    <location>
        <begin position="123"/>
        <end position="142"/>
    </location>
</feature>
<feature type="compositionally biased region" description="Acidic residues" evidence="2">
    <location>
        <begin position="132"/>
        <end position="142"/>
    </location>
</feature>
<dbReference type="PANTHER" id="PTHR31977:SF1">
    <property type="entry name" value="UPF0696 PROTEIN C11ORF68"/>
    <property type="match status" value="1"/>
</dbReference>
<evidence type="ECO:0000313" key="3">
    <source>
        <dbReference type="EMBL" id="PMD67113.1"/>
    </source>
</evidence>
<dbReference type="AlphaFoldDB" id="A0A2J6TVR9"/>
<dbReference type="Gene3D" id="3.30.760.10">
    <property type="entry name" value="RNA Cap, Translation Initiation Factor Eif4e"/>
    <property type="match status" value="1"/>
</dbReference>
<dbReference type="Proteomes" id="UP000235371">
    <property type="component" value="Unassembled WGS sequence"/>
</dbReference>
<dbReference type="Pfam" id="PF08939">
    <property type="entry name" value="Bles03"/>
    <property type="match status" value="1"/>
</dbReference>
<dbReference type="InterPro" id="IPR023398">
    <property type="entry name" value="TIF_eIF4e-like"/>
</dbReference>
<dbReference type="InterPro" id="IPR015034">
    <property type="entry name" value="Bles03"/>
</dbReference>
<dbReference type="RefSeq" id="XP_024744017.1">
    <property type="nucleotide sequence ID" value="XM_024882269.1"/>
</dbReference>
<name>A0A2J6TVR9_9HELO</name>
<sequence length="346" mass="38824">MAIGKGGKGIKLEDTGYLSDESDFYESGDEAVKQEYGVRAQSFDPAEYWKHKIPSLTEIANANLENATVTKAATLYNPYEGAFSGRQLGETVDEFLERLPPATTPITDIVHWIYIANPYRKAPKRDEHEQNESDEAPPDEESDWARFVVLGGNLLEELTTIRHTIEKQKAGKAKAIITRAVNPEKEKIVKKLLDTAVELHCTSGKWMIFCQASEVNAVWAVVARATANNELGIAAKVSPDDGDDRQSRVICIYTRDFTDMKDVSRTVHKLKDLGVVDSRGKPIYYKCDAYTYLRLGSGNEYNIKASLYSSNEILKLQPGQAQDGKVSGFFNKPKNDSGDWRQMRWE</sequence>
<evidence type="ECO:0000313" key="4">
    <source>
        <dbReference type="Proteomes" id="UP000235371"/>
    </source>
</evidence>
<evidence type="ECO:0000256" key="2">
    <source>
        <dbReference type="SAM" id="MobiDB-lite"/>
    </source>
</evidence>
<evidence type="ECO:0000256" key="1">
    <source>
        <dbReference type="ARBA" id="ARBA00010568"/>
    </source>
</evidence>
<reference evidence="3 4" key="1">
    <citation type="submission" date="2016-04" db="EMBL/GenBank/DDBJ databases">
        <title>A degradative enzymes factory behind the ericoid mycorrhizal symbiosis.</title>
        <authorList>
            <consortium name="DOE Joint Genome Institute"/>
            <person name="Martino E."/>
            <person name="Morin E."/>
            <person name="Grelet G."/>
            <person name="Kuo A."/>
            <person name="Kohler A."/>
            <person name="Daghino S."/>
            <person name="Barry K."/>
            <person name="Choi C."/>
            <person name="Cichocki N."/>
            <person name="Clum A."/>
            <person name="Copeland A."/>
            <person name="Hainaut M."/>
            <person name="Haridas S."/>
            <person name="Labutti K."/>
            <person name="Lindquist E."/>
            <person name="Lipzen A."/>
            <person name="Khouja H.-R."/>
            <person name="Murat C."/>
            <person name="Ohm R."/>
            <person name="Olson A."/>
            <person name="Spatafora J."/>
            <person name="Veneault-Fourrey C."/>
            <person name="Henrissat B."/>
            <person name="Grigoriev I."/>
            <person name="Martin F."/>
            <person name="Perotto S."/>
        </authorList>
    </citation>
    <scope>NUCLEOTIDE SEQUENCE [LARGE SCALE GENOMIC DNA]</scope>
    <source>
        <strain evidence="3 4">E</strain>
    </source>
</reference>
<dbReference type="SUPFAM" id="SSF55418">
    <property type="entry name" value="eIF4e-like"/>
    <property type="match status" value="1"/>
</dbReference>
<dbReference type="OrthoDB" id="10067381at2759"/>
<gene>
    <name evidence="3" type="ORF">K444DRAFT_623328</name>
</gene>
<comment type="similarity">
    <text evidence="1">Belongs to the UPF0696 family.</text>
</comment>
<keyword evidence="4" id="KW-1185">Reference proteome</keyword>
<accession>A0A2J6TVR9</accession>
<dbReference type="EMBL" id="KZ613740">
    <property type="protein sequence ID" value="PMD67113.1"/>
    <property type="molecule type" value="Genomic_DNA"/>
</dbReference>
<proteinExistence type="inferred from homology"/>
<dbReference type="InParanoid" id="A0A2J6TVR9"/>
<organism evidence="3 4">
    <name type="scientific">Hyaloscypha bicolor E</name>
    <dbReference type="NCBI Taxonomy" id="1095630"/>
    <lineage>
        <taxon>Eukaryota</taxon>
        <taxon>Fungi</taxon>
        <taxon>Dikarya</taxon>
        <taxon>Ascomycota</taxon>
        <taxon>Pezizomycotina</taxon>
        <taxon>Leotiomycetes</taxon>
        <taxon>Helotiales</taxon>
        <taxon>Hyaloscyphaceae</taxon>
        <taxon>Hyaloscypha</taxon>
        <taxon>Hyaloscypha bicolor</taxon>
    </lineage>
</organism>
<dbReference type="PANTHER" id="PTHR31977">
    <property type="entry name" value="UPF0696 PROTEIN C11ORF68"/>
    <property type="match status" value="1"/>
</dbReference>
<dbReference type="GeneID" id="36590346"/>